<name>A0A4R0K4J5_9ACTN</name>
<dbReference type="CDD" id="cd14797">
    <property type="entry name" value="DUF302"/>
    <property type="match status" value="1"/>
</dbReference>
<dbReference type="AlphaFoldDB" id="A0A4R0K4J5"/>
<keyword evidence="3" id="KW-1185">Reference proteome</keyword>
<dbReference type="InterPro" id="IPR035923">
    <property type="entry name" value="TT1751-like_sf"/>
</dbReference>
<comment type="caution">
    <text evidence="2">The sequence shown here is derived from an EMBL/GenBank/DDBJ whole genome shotgun (WGS) entry which is preliminary data.</text>
</comment>
<dbReference type="Pfam" id="PF03625">
    <property type="entry name" value="DUF302"/>
    <property type="match status" value="1"/>
</dbReference>
<dbReference type="OrthoDB" id="9799367at2"/>
<dbReference type="EMBL" id="SJKB01000017">
    <property type="protein sequence ID" value="TCC54961.1"/>
    <property type="molecule type" value="Genomic_DNA"/>
</dbReference>
<protein>
    <submittedName>
        <fullName evidence="2">DUF302 domain-containing protein</fullName>
    </submittedName>
</protein>
<gene>
    <name evidence="2" type="ORF">E0H73_37835</name>
</gene>
<evidence type="ECO:0000313" key="2">
    <source>
        <dbReference type="EMBL" id="TCC54961.1"/>
    </source>
</evidence>
<dbReference type="RefSeq" id="WP_131364730.1">
    <property type="nucleotide sequence ID" value="NZ_SJKB01000017.1"/>
</dbReference>
<sequence>MAAETKDRPAGVRATAGVVHKRSPVSVAETVLTLSAAIRAAGAIVLFVVDHSGEAERVGSKLRDTKLLGFGNPSEGTPIMEASPVAALDLPLKILVWADDDDAVWMSCADPDWLAERHGLDDEFAAALSTPVQVITQVASMVR</sequence>
<dbReference type="PANTHER" id="PTHR38342:SF2">
    <property type="entry name" value="INNER MEMBRANE OR EXPORTED"/>
    <property type="match status" value="1"/>
</dbReference>
<dbReference type="InterPro" id="IPR005180">
    <property type="entry name" value="DUF302"/>
</dbReference>
<organism evidence="2 3">
    <name type="scientific">Kribbella pittospori</name>
    <dbReference type="NCBI Taxonomy" id="722689"/>
    <lineage>
        <taxon>Bacteria</taxon>
        <taxon>Bacillati</taxon>
        <taxon>Actinomycetota</taxon>
        <taxon>Actinomycetes</taxon>
        <taxon>Propionibacteriales</taxon>
        <taxon>Kribbellaceae</taxon>
        <taxon>Kribbella</taxon>
    </lineage>
</organism>
<dbReference type="SUPFAM" id="SSF103247">
    <property type="entry name" value="TT1751-like"/>
    <property type="match status" value="1"/>
</dbReference>
<evidence type="ECO:0000259" key="1">
    <source>
        <dbReference type="Pfam" id="PF03625"/>
    </source>
</evidence>
<feature type="domain" description="DUF302" evidence="1">
    <location>
        <begin position="49"/>
        <end position="111"/>
    </location>
</feature>
<proteinExistence type="predicted"/>
<evidence type="ECO:0000313" key="3">
    <source>
        <dbReference type="Proteomes" id="UP000291144"/>
    </source>
</evidence>
<accession>A0A4R0K4J5</accession>
<dbReference type="PANTHER" id="PTHR38342">
    <property type="entry name" value="SLR5037 PROTEIN"/>
    <property type="match status" value="1"/>
</dbReference>
<dbReference type="Proteomes" id="UP000291144">
    <property type="component" value="Unassembled WGS sequence"/>
</dbReference>
<reference evidence="2 3" key="1">
    <citation type="submission" date="2019-02" db="EMBL/GenBank/DDBJ databases">
        <title>Kribbella capetownensis sp. nov. and Kribbella speibonae sp. nov., isolated from soil.</title>
        <authorList>
            <person name="Curtis S.M."/>
            <person name="Norton I."/>
            <person name="Everest G.J."/>
            <person name="Meyers P.R."/>
        </authorList>
    </citation>
    <scope>NUCLEOTIDE SEQUENCE [LARGE SCALE GENOMIC DNA]</scope>
    <source>
        <strain evidence="2 3">NRRL B-24813</strain>
    </source>
</reference>
<dbReference type="Gene3D" id="3.30.310.70">
    <property type="entry name" value="TT1751-like domain"/>
    <property type="match status" value="1"/>
</dbReference>